<reference evidence="3" key="2">
    <citation type="submission" date="2015-01" db="EMBL/GenBank/DDBJ databases">
        <title>Evolutionary Origins and Diversification of the Mycorrhizal Mutualists.</title>
        <authorList>
            <consortium name="DOE Joint Genome Institute"/>
            <consortium name="Mycorrhizal Genomics Consortium"/>
            <person name="Kohler A."/>
            <person name="Kuo A."/>
            <person name="Nagy L.G."/>
            <person name="Floudas D."/>
            <person name="Copeland A."/>
            <person name="Barry K.W."/>
            <person name="Cichocki N."/>
            <person name="Veneault-Fourrey C."/>
            <person name="LaButti K."/>
            <person name="Lindquist E.A."/>
            <person name="Lipzen A."/>
            <person name="Lundell T."/>
            <person name="Morin E."/>
            <person name="Murat C."/>
            <person name="Riley R."/>
            <person name="Ohm R."/>
            <person name="Sun H."/>
            <person name="Tunlid A."/>
            <person name="Henrissat B."/>
            <person name="Grigoriev I.V."/>
            <person name="Hibbett D.S."/>
            <person name="Martin F."/>
        </authorList>
    </citation>
    <scope>NUCLEOTIDE SEQUENCE [LARGE SCALE GENOMIC DNA]</scope>
    <source>
        <strain evidence="3">UH-Slu-Lm8-n1</strain>
    </source>
</reference>
<dbReference type="HOGENOM" id="CLU_050405_1_0_1"/>
<evidence type="ECO:0000259" key="1">
    <source>
        <dbReference type="Pfam" id="PF01926"/>
    </source>
</evidence>
<gene>
    <name evidence="2" type="ORF">CY34DRAFT_42051</name>
</gene>
<reference evidence="2 3" key="1">
    <citation type="submission" date="2014-04" db="EMBL/GenBank/DDBJ databases">
        <authorList>
            <consortium name="DOE Joint Genome Institute"/>
            <person name="Kuo A."/>
            <person name="Ruytinx J."/>
            <person name="Rineau F."/>
            <person name="Colpaert J."/>
            <person name="Kohler A."/>
            <person name="Nagy L.G."/>
            <person name="Floudas D."/>
            <person name="Copeland A."/>
            <person name="Barry K.W."/>
            <person name="Cichocki N."/>
            <person name="Veneault-Fourrey C."/>
            <person name="LaButti K."/>
            <person name="Lindquist E.A."/>
            <person name="Lipzen A."/>
            <person name="Lundell T."/>
            <person name="Morin E."/>
            <person name="Murat C."/>
            <person name="Sun H."/>
            <person name="Tunlid A."/>
            <person name="Henrissat B."/>
            <person name="Grigoriev I.V."/>
            <person name="Hibbett D.S."/>
            <person name="Martin F."/>
            <person name="Nordberg H.P."/>
            <person name="Cantor M.N."/>
            <person name="Hua S.X."/>
        </authorList>
    </citation>
    <scope>NUCLEOTIDE SEQUENCE [LARGE SCALE GENOMIC DNA]</scope>
    <source>
        <strain evidence="2 3">UH-Slu-Lm8-n1</strain>
    </source>
</reference>
<accession>A0A0D0AKA3</accession>
<dbReference type="Pfam" id="PF01926">
    <property type="entry name" value="MMR_HSR1"/>
    <property type="match status" value="1"/>
</dbReference>
<dbReference type="STRING" id="930992.A0A0D0AKA3"/>
<feature type="domain" description="G" evidence="1">
    <location>
        <begin position="1"/>
        <end position="129"/>
    </location>
</feature>
<name>A0A0D0AKA3_9AGAM</name>
<evidence type="ECO:0000313" key="3">
    <source>
        <dbReference type="Proteomes" id="UP000054485"/>
    </source>
</evidence>
<dbReference type="Proteomes" id="UP000054485">
    <property type="component" value="Unassembled WGS sequence"/>
</dbReference>
<dbReference type="InterPro" id="IPR006073">
    <property type="entry name" value="GTP-bd"/>
</dbReference>
<dbReference type="EMBL" id="KN835243">
    <property type="protein sequence ID" value="KIK42291.1"/>
    <property type="molecule type" value="Genomic_DNA"/>
</dbReference>
<dbReference type="SUPFAM" id="SSF52540">
    <property type="entry name" value="P-loop containing nucleoside triphosphate hydrolases"/>
    <property type="match status" value="1"/>
</dbReference>
<organism evidence="2 3">
    <name type="scientific">Suillus luteus UH-Slu-Lm8-n1</name>
    <dbReference type="NCBI Taxonomy" id="930992"/>
    <lineage>
        <taxon>Eukaryota</taxon>
        <taxon>Fungi</taxon>
        <taxon>Dikarya</taxon>
        <taxon>Basidiomycota</taxon>
        <taxon>Agaricomycotina</taxon>
        <taxon>Agaricomycetes</taxon>
        <taxon>Agaricomycetidae</taxon>
        <taxon>Boletales</taxon>
        <taxon>Suillineae</taxon>
        <taxon>Suillaceae</taxon>
        <taxon>Suillus</taxon>
    </lineage>
</organism>
<dbReference type="AlphaFoldDB" id="A0A0D0AKA3"/>
<dbReference type="InterPro" id="IPR027417">
    <property type="entry name" value="P-loop_NTPase"/>
</dbReference>
<dbReference type="Gene3D" id="3.40.50.300">
    <property type="entry name" value="P-loop containing nucleotide triphosphate hydrolases"/>
    <property type="match status" value="1"/>
</dbReference>
<protein>
    <recommendedName>
        <fullName evidence="1">G domain-containing protein</fullName>
    </recommendedName>
</protein>
<dbReference type="InParanoid" id="A0A0D0AKA3"/>
<feature type="non-terminal residue" evidence="2">
    <location>
        <position position="167"/>
    </location>
</feature>
<keyword evidence="3" id="KW-1185">Reference proteome</keyword>
<dbReference type="OrthoDB" id="8954335at2759"/>
<dbReference type="CDD" id="cd00882">
    <property type="entry name" value="Ras_like_GTPase"/>
    <property type="match status" value="1"/>
</dbReference>
<sequence length="167" mass="18021">NVVIFGVTGSGKSSLVNLITGKEKAPTSGDALGCTPEPTVYEHDVVVLHNSVKVQLFDTAGLDEGSQGNIPAMQGQKALKVLLKTLKKNRGIHLLIYCVHGTKDVKTLQRNYKLVQSKVKGKVPIVLVVTGLENREPDMEDWWRNNEASISALGMNFAGHACITAVT</sequence>
<proteinExistence type="predicted"/>
<dbReference type="GO" id="GO:0005525">
    <property type="term" value="F:GTP binding"/>
    <property type="evidence" value="ECO:0007669"/>
    <property type="project" value="InterPro"/>
</dbReference>
<evidence type="ECO:0000313" key="2">
    <source>
        <dbReference type="EMBL" id="KIK42291.1"/>
    </source>
</evidence>
<feature type="non-terminal residue" evidence="2">
    <location>
        <position position="1"/>
    </location>
</feature>